<dbReference type="EMBL" id="BSXW01000874">
    <property type="protein sequence ID" value="GMF31005.1"/>
    <property type="molecule type" value="Genomic_DNA"/>
</dbReference>
<dbReference type="InterPro" id="IPR001969">
    <property type="entry name" value="Aspartic_peptidase_AS"/>
</dbReference>
<dbReference type="GO" id="GO:0006508">
    <property type="term" value="P:proteolysis"/>
    <property type="evidence" value="ECO:0007669"/>
    <property type="project" value="InterPro"/>
</dbReference>
<dbReference type="PANTHER" id="PTHR24559">
    <property type="entry name" value="TRANSPOSON TY3-I GAG-POL POLYPROTEIN"/>
    <property type="match status" value="1"/>
</dbReference>
<feature type="compositionally biased region" description="Polar residues" evidence="1">
    <location>
        <begin position="141"/>
        <end position="150"/>
    </location>
</feature>
<protein>
    <submittedName>
        <fullName evidence="2">Unnamed protein product</fullName>
    </submittedName>
</protein>
<dbReference type="SUPFAM" id="SSF56672">
    <property type="entry name" value="DNA/RNA polymerases"/>
    <property type="match status" value="1"/>
</dbReference>
<dbReference type="PROSITE" id="PS00141">
    <property type="entry name" value="ASP_PROTEASE"/>
    <property type="match status" value="1"/>
</dbReference>
<dbReference type="PANTHER" id="PTHR24559:SF444">
    <property type="entry name" value="REVERSE TRANSCRIPTASE DOMAIN-CONTAINING PROTEIN"/>
    <property type="match status" value="1"/>
</dbReference>
<reference evidence="2" key="1">
    <citation type="submission" date="2023-04" db="EMBL/GenBank/DDBJ databases">
        <title>Phytophthora lilii NBRC 32176.</title>
        <authorList>
            <person name="Ichikawa N."/>
            <person name="Sato H."/>
            <person name="Tonouchi N."/>
        </authorList>
    </citation>
    <scope>NUCLEOTIDE SEQUENCE</scope>
    <source>
        <strain evidence="2">NBRC 32176</strain>
    </source>
</reference>
<name>A0A9W6UD95_9STRA</name>
<dbReference type="Gene3D" id="3.10.10.10">
    <property type="entry name" value="HIV Type 1 Reverse Transcriptase, subunit A, domain 1"/>
    <property type="match status" value="1"/>
</dbReference>
<dbReference type="GO" id="GO:0004190">
    <property type="term" value="F:aspartic-type endopeptidase activity"/>
    <property type="evidence" value="ECO:0007669"/>
    <property type="project" value="InterPro"/>
</dbReference>
<accession>A0A9W6UD95</accession>
<proteinExistence type="predicted"/>
<evidence type="ECO:0000313" key="3">
    <source>
        <dbReference type="Proteomes" id="UP001165083"/>
    </source>
</evidence>
<evidence type="ECO:0000256" key="1">
    <source>
        <dbReference type="SAM" id="MobiDB-lite"/>
    </source>
</evidence>
<feature type="region of interest" description="Disordered" evidence="1">
    <location>
        <begin position="141"/>
        <end position="176"/>
    </location>
</feature>
<gene>
    <name evidence="2" type="ORF">Plil01_001326100</name>
</gene>
<keyword evidence="3" id="KW-1185">Reference proteome</keyword>
<dbReference type="AlphaFoldDB" id="A0A9W6UD95"/>
<dbReference type="OrthoDB" id="127730at2759"/>
<dbReference type="Proteomes" id="UP001165083">
    <property type="component" value="Unassembled WGS sequence"/>
</dbReference>
<dbReference type="InterPro" id="IPR043502">
    <property type="entry name" value="DNA/RNA_pol_sf"/>
</dbReference>
<sequence length="799" mass="86448">MDRSEFPHLTDSQFESVRKMGGISGMDVLRSLAAATLAEQIERVAVFDMYERGLIDHVRGTLQVPRTEPKVVQPKPLKLKVHPYDGKEGENLHFWIREVELAMDAALISDERLRVAFALSHLSGRAKTWATHGACLSSIGTTEHSSSQAPGSERSLAEAAITGPGECRTPVGAGRPTGEDLSLHERCAGGAHHGDLAPESLCTLETEKGSGGLLVVHASVRGYSNPFRVLIDSGASKNFARRQTVARKWRQVCRYSRENEGYGLVSVRLADGTVVEVPRVHMDLAVKFEDFDSAEQLIVLKMDNHVPTSARYQGVLRDRLNATASEVVAGVVEEKSDPDAEVAVRDATGRRTRSTTDWAPCPACEPVMPTGLDAESRRALRVSTVSALSSADEVGNIGPPAGNRVPRAAGAAGVGNQVPHERVAQTITDREDVASASCAGNQVPHYKVGNMVPRVVQTITDEEVAESASCVGNLVPHDAGNIVSHEAEISEESIEDASCVGNVVPRMVKMTEESEVVIDTSGMANPAPHDASEARNAPLREASHVNNMEPRDGRRQRPCQVSGLVTNPATVTEGDTEPGAPTAQAVKECYHIFDGETGRRVKADAVHLAALPEISELLNLEEMSMVDFLAELKASEIAEIVLLRPEHSPEEINSSSVMDEAVLEELKKRREARLGSEVLKNPKDPVYPLLTAFADVVSKDPLSQLPPNRGIRHEIDPCLAQSTVSPDKQCEVIDAFFAAKAKAGMVRESKSPHSMPTFCVRKPYGKWRLVHAYNKLISATVPAQTPIPRKDVLLNNMAG</sequence>
<dbReference type="InterPro" id="IPR053134">
    <property type="entry name" value="RNA-dir_DNA_polymerase"/>
</dbReference>
<organism evidence="2 3">
    <name type="scientific">Phytophthora lilii</name>
    <dbReference type="NCBI Taxonomy" id="2077276"/>
    <lineage>
        <taxon>Eukaryota</taxon>
        <taxon>Sar</taxon>
        <taxon>Stramenopiles</taxon>
        <taxon>Oomycota</taxon>
        <taxon>Peronosporomycetes</taxon>
        <taxon>Peronosporales</taxon>
        <taxon>Peronosporaceae</taxon>
        <taxon>Phytophthora</taxon>
    </lineage>
</organism>
<evidence type="ECO:0000313" key="2">
    <source>
        <dbReference type="EMBL" id="GMF31005.1"/>
    </source>
</evidence>
<comment type="caution">
    <text evidence="2">The sequence shown here is derived from an EMBL/GenBank/DDBJ whole genome shotgun (WGS) entry which is preliminary data.</text>
</comment>
<dbReference type="CDD" id="cd00303">
    <property type="entry name" value="retropepsin_like"/>
    <property type="match status" value="1"/>
</dbReference>